<evidence type="ECO:0000313" key="1">
    <source>
        <dbReference type="EMBL" id="KAF2181349.1"/>
    </source>
</evidence>
<sequence length="57" mass="6946">FKLLARNYMNKKTKGINITNKIKIVFRSYNNFKTQITIVFKEINKKRTIEHKIQNFK</sequence>
<accession>A0A6A6DT05</accession>
<dbReference type="Proteomes" id="UP000800200">
    <property type="component" value="Unassembled WGS sequence"/>
</dbReference>
<keyword evidence="2" id="KW-1185">Reference proteome</keyword>
<feature type="non-terminal residue" evidence="1">
    <location>
        <position position="1"/>
    </location>
</feature>
<protein>
    <submittedName>
        <fullName evidence="1">Uncharacterized protein</fullName>
    </submittedName>
</protein>
<name>A0A6A6DT05_9PEZI</name>
<reference evidence="1" key="1">
    <citation type="journal article" date="2020" name="Stud. Mycol.">
        <title>101 Dothideomycetes genomes: a test case for predicting lifestyles and emergence of pathogens.</title>
        <authorList>
            <person name="Haridas S."/>
            <person name="Albert R."/>
            <person name="Binder M."/>
            <person name="Bloem J."/>
            <person name="Labutti K."/>
            <person name="Salamov A."/>
            <person name="Andreopoulos B."/>
            <person name="Baker S."/>
            <person name="Barry K."/>
            <person name="Bills G."/>
            <person name="Bluhm B."/>
            <person name="Cannon C."/>
            <person name="Castanera R."/>
            <person name="Culley D."/>
            <person name="Daum C."/>
            <person name="Ezra D."/>
            <person name="Gonzalez J."/>
            <person name="Henrissat B."/>
            <person name="Kuo A."/>
            <person name="Liang C."/>
            <person name="Lipzen A."/>
            <person name="Lutzoni F."/>
            <person name="Magnuson J."/>
            <person name="Mondo S."/>
            <person name="Nolan M."/>
            <person name="Ohm R."/>
            <person name="Pangilinan J."/>
            <person name="Park H.-J."/>
            <person name="Ramirez L."/>
            <person name="Alfaro M."/>
            <person name="Sun H."/>
            <person name="Tritt A."/>
            <person name="Yoshinaga Y."/>
            <person name="Zwiers L.-H."/>
            <person name="Turgeon B."/>
            <person name="Goodwin S."/>
            <person name="Spatafora J."/>
            <person name="Crous P."/>
            <person name="Grigoriev I."/>
        </authorList>
    </citation>
    <scope>NUCLEOTIDE SEQUENCE</scope>
    <source>
        <strain evidence="1">CBS 207.26</strain>
    </source>
</reference>
<gene>
    <name evidence="1" type="ORF">K469DRAFT_589947</name>
</gene>
<dbReference type="AlphaFoldDB" id="A0A6A6DT05"/>
<dbReference type="EMBL" id="ML994653">
    <property type="protein sequence ID" value="KAF2181349.1"/>
    <property type="molecule type" value="Genomic_DNA"/>
</dbReference>
<organism evidence="1 2">
    <name type="scientific">Zopfia rhizophila CBS 207.26</name>
    <dbReference type="NCBI Taxonomy" id="1314779"/>
    <lineage>
        <taxon>Eukaryota</taxon>
        <taxon>Fungi</taxon>
        <taxon>Dikarya</taxon>
        <taxon>Ascomycota</taxon>
        <taxon>Pezizomycotina</taxon>
        <taxon>Dothideomycetes</taxon>
        <taxon>Dothideomycetes incertae sedis</taxon>
        <taxon>Zopfiaceae</taxon>
        <taxon>Zopfia</taxon>
    </lineage>
</organism>
<evidence type="ECO:0000313" key="2">
    <source>
        <dbReference type="Proteomes" id="UP000800200"/>
    </source>
</evidence>
<proteinExistence type="predicted"/>